<name>A0A549TCA7_9HYPH</name>
<gene>
    <name evidence="2" type="ORF">FNA46_08800</name>
</gene>
<dbReference type="AlphaFoldDB" id="A0A549TCA7"/>
<evidence type="ECO:0000259" key="1">
    <source>
        <dbReference type="Pfam" id="PF01979"/>
    </source>
</evidence>
<proteinExistence type="predicted"/>
<dbReference type="EMBL" id="VJMG01000020">
    <property type="protein sequence ID" value="TRL39519.1"/>
    <property type="molecule type" value="Genomic_DNA"/>
</dbReference>
<dbReference type="PANTHER" id="PTHR43135">
    <property type="entry name" value="ALPHA-D-RIBOSE 1-METHYLPHOSPHONATE 5-TRIPHOSPHATE DIPHOSPHATASE"/>
    <property type="match status" value="1"/>
</dbReference>
<evidence type="ECO:0000313" key="3">
    <source>
        <dbReference type="Proteomes" id="UP000316801"/>
    </source>
</evidence>
<dbReference type="Gene3D" id="3.20.20.140">
    <property type="entry name" value="Metal-dependent hydrolases"/>
    <property type="match status" value="1"/>
</dbReference>
<dbReference type="InterPro" id="IPR011059">
    <property type="entry name" value="Metal-dep_hydrolase_composite"/>
</dbReference>
<dbReference type="SUPFAM" id="SSF51338">
    <property type="entry name" value="Composite domain of metallo-dependent hydrolases"/>
    <property type="match status" value="1"/>
</dbReference>
<sequence>MTNILFENARIVDGTADRPSDPVNVLIEGNTIRDVGASLSSVSAERIDLSGKILMPGLIDAHVHVVASTADLGRNGQLPDPLVTVRAFKLMGEMLHRGFTTVRDVGGATSGLVAAALEASWPTPRLNISGKALAQTGGHCDYRGPYNDDPVRLRNLPLGALGRIVDGVPDVRRAAREEIKSGANFIKIMANGGVSSPTDPIHFLGFSREELLAVVEEAENAGTYVSAHLYTDQAIRRAVECGVHSLEHCNLIGPDTAKLAAARGAFAVPTLVTYDKLSSEGEAMGLPAASVAKVDDVRLAGMESLSIMREAGLQMAYGSDLLGGMHVHQSEEFVIRGRVLPAMEVIASATYVAARLLRMEGKIGTITAGAFADLIVIDGNPLEDLTLLTRQGMHMPMIMKDGAFIKR</sequence>
<comment type="caution">
    <text evidence="2">The sequence shown here is derived from an EMBL/GenBank/DDBJ whole genome shotgun (WGS) entry which is preliminary data.</text>
</comment>
<dbReference type="InterPro" id="IPR006680">
    <property type="entry name" value="Amidohydro-rel"/>
</dbReference>
<feature type="domain" description="Amidohydrolase-related" evidence="1">
    <location>
        <begin position="53"/>
        <end position="392"/>
    </location>
</feature>
<reference evidence="2 3" key="1">
    <citation type="submission" date="2019-07" db="EMBL/GenBank/DDBJ databases">
        <title>Ln-dependent methylotrophs.</title>
        <authorList>
            <person name="Tani A."/>
        </authorList>
    </citation>
    <scope>NUCLEOTIDE SEQUENCE [LARGE SCALE GENOMIC DNA]</scope>
    <source>
        <strain evidence="2 3">SM12</strain>
    </source>
</reference>
<dbReference type="SUPFAM" id="SSF51556">
    <property type="entry name" value="Metallo-dependent hydrolases"/>
    <property type="match status" value="1"/>
</dbReference>
<dbReference type="RefSeq" id="WP_143124822.1">
    <property type="nucleotide sequence ID" value="NZ_VJMG01000020.1"/>
</dbReference>
<dbReference type="PANTHER" id="PTHR43135:SF3">
    <property type="entry name" value="ALPHA-D-RIBOSE 1-METHYLPHOSPHONATE 5-TRIPHOSPHATE DIPHOSPHATASE"/>
    <property type="match status" value="1"/>
</dbReference>
<dbReference type="InterPro" id="IPR051781">
    <property type="entry name" value="Metallo-dep_Hydrolase"/>
</dbReference>
<dbReference type="Proteomes" id="UP000316801">
    <property type="component" value="Unassembled WGS sequence"/>
</dbReference>
<organism evidence="2 3">
    <name type="scientific">Rhizobium straminoryzae</name>
    <dbReference type="NCBI Taxonomy" id="1387186"/>
    <lineage>
        <taxon>Bacteria</taxon>
        <taxon>Pseudomonadati</taxon>
        <taxon>Pseudomonadota</taxon>
        <taxon>Alphaproteobacteria</taxon>
        <taxon>Hyphomicrobiales</taxon>
        <taxon>Rhizobiaceae</taxon>
        <taxon>Rhizobium/Agrobacterium group</taxon>
        <taxon>Rhizobium</taxon>
    </lineage>
</organism>
<dbReference type="Pfam" id="PF01979">
    <property type="entry name" value="Amidohydro_1"/>
    <property type="match status" value="1"/>
</dbReference>
<accession>A0A549TCA7</accession>
<protein>
    <submittedName>
        <fullName evidence="2">Amidohydrolase family protein</fullName>
    </submittedName>
</protein>
<dbReference type="Gene3D" id="2.30.40.10">
    <property type="entry name" value="Urease, subunit C, domain 1"/>
    <property type="match status" value="1"/>
</dbReference>
<dbReference type="GO" id="GO:0016810">
    <property type="term" value="F:hydrolase activity, acting on carbon-nitrogen (but not peptide) bonds"/>
    <property type="evidence" value="ECO:0007669"/>
    <property type="project" value="InterPro"/>
</dbReference>
<dbReference type="CDD" id="cd01299">
    <property type="entry name" value="Met_dep_hydrolase_A"/>
    <property type="match status" value="1"/>
</dbReference>
<dbReference type="InterPro" id="IPR032466">
    <property type="entry name" value="Metal_Hydrolase"/>
</dbReference>
<evidence type="ECO:0000313" key="2">
    <source>
        <dbReference type="EMBL" id="TRL39519.1"/>
    </source>
</evidence>
<keyword evidence="3" id="KW-1185">Reference proteome</keyword>
<keyword evidence="2" id="KW-0378">Hydrolase</keyword>
<dbReference type="InterPro" id="IPR057744">
    <property type="entry name" value="OTAase-like"/>
</dbReference>